<accession>A0ABS0HCD1</accession>
<protein>
    <submittedName>
        <fullName evidence="2">Glycosyltransferase family 4 protein</fullName>
    </submittedName>
</protein>
<comment type="caution">
    <text evidence="2">The sequence shown here is derived from an EMBL/GenBank/DDBJ whole genome shotgun (WGS) entry which is preliminary data.</text>
</comment>
<dbReference type="Gene3D" id="3.40.50.2000">
    <property type="entry name" value="Glycogen Phosphorylase B"/>
    <property type="match status" value="2"/>
</dbReference>
<dbReference type="Pfam" id="PF13477">
    <property type="entry name" value="Glyco_trans_4_2"/>
    <property type="match status" value="1"/>
</dbReference>
<dbReference type="Pfam" id="PF13692">
    <property type="entry name" value="Glyco_trans_1_4"/>
    <property type="match status" value="1"/>
</dbReference>
<reference evidence="2 3" key="1">
    <citation type="submission" date="2020-11" db="EMBL/GenBank/DDBJ databases">
        <title>The genome sequence of Novosphingobium sp. 1Y9A.</title>
        <authorList>
            <person name="Liu Y."/>
        </authorList>
    </citation>
    <scope>NUCLEOTIDE SEQUENCE [LARGE SCALE GENOMIC DNA]</scope>
    <source>
        <strain evidence="2 3">1Y9A</strain>
    </source>
</reference>
<dbReference type="InterPro" id="IPR028098">
    <property type="entry name" value="Glyco_trans_4-like_N"/>
</dbReference>
<dbReference type="PANTHER" id="PTHR12526">
    <property type="entry name" value="GLYCOSYLTRANSFERASE"/>
    <property type="match status" value="1"/>
</dbReference>
<evidence type="ECO:0000313" key="3">
    <source>
        <dbReference type="Proteomes" id="UP000600799"/>
    </source>
</evidence>
<feature type="domain" description="Glycosyltransferase subfamily 4-like N-terminal" evidence="1">
    <location>
        <begin position="2"/>
        <end position="146"/>
    </location>
</feature>
<gene>
    <name evidence="2" type="ORF">I2488_01450</name>
</gene>
<name>A0ABS0HCD1_9SPHN</name>
<keyword evidence="3" id="KW-1185">Reference proteome</keyword>
<organism evidence="2 3">
    <name type="scientific">Novosphingobium jiangmenense</name>
    <dbReference type="NCBI Taxonomy" id="2791981"/>
    <lineage>
        <taxon>Bacteria</taxon>
        <taxon>Pseudomonadati</taxon>
        <taxon>Pseudomonadota</taxon>
        <taxon>Alphaproteobacteria</taxon>
        <taxon>Sphingomonadales</taxon>
        <taxon>Sphingomonadaceae</taxon>
        <taxon>Novosphingobium</taxon>
    </lineage>
</organism>
<dbReference type="PANTHER" id="PTHR12526:SF638">
    <property type="entry name" value="SPORE COAT PROTEIN SA"/>
    <property type="match status" value="1"/>
</dbReference>
<proteinExistence type="predicted"/>
<evidence type="ECO:0000313" key="2">
    <source>
        <dbReference type="EMBL" id="MBF9149660.1"/>
    </source>
</evidence>
<sequence>MHVLLTANAAWNIFNFRRPVVEDVLARGGRVTVVAPPDEAIGELRAMGCDTVPLEMNVKGLNPLTDLALMRQLRTIFAVVRPDVVLSYTIKNNIFGALAAKSVGIPFVPNVSGLGTAFLSGPVLRGLVEALYRAAFRGLPVVFFQNSDDCGLFLDRGLVRENQAQVLPGSGIDLERFAPVPLPGGDAPVYLLIARMLRDKGVLEFVEAAKIVRRTLPTARFQLLGPADSANRSAFAETTVRGWEKTHGVEYLGTAPDVRAQIAAADCVVLPSYREGAPRTLIEAAAMARPVIATDVPGCRAVVEKGVTGLMCAPRDVATLVDAMTAFAFMPDHRRTAMGLAGRALMESKFDQALVARAYREAMASITSRPLA</sequence>
<dbReference type="EMBL" id="JADQDC010000001">
    <property type="protein sequence ID" value="MBF9149660.1"/>
    <property type="molecule type" value="Genomic_DNA"/>
</dbReference>
<dbReference type="Proteomes" id="UP000600799">
    <property type="component" value="Unassembled WGS sequence"/>
</dbReference>
<dbReference type="SUPFAM" id="SSF53756">
    <property type="entry name" value="UDP-Glycosyltransferase/glycogen phosphorylase"/>
    <property type="match status" value="1"/>
</dbReference>
<evidence type="ECO:0000259" key="1">
    <source>
        <dbReference type="Pfam" id="PF13477"/>
    </source>
</evidence>
<dbReference type="CDD" id="cd03808">
    <property type="entry name" value="GT4_CapM-like"/>
    <property type="match status" value="1"/>
</dbReference>